<feature type="non-terminal residue" evidence="7">
    <location>
        <position position="1"/>
    </location>
</feature>
<dbReference type="Gene3D" id="3.30.450.20">
    <property type="entry name" value="PAS domain"/>
    <property type="match status" value="2"/>
</dbReference>
<dbReference type="Proteomes" id="UP001597083">
    <property type="component" value="Unassembled WGS sequence"/>
</dbReference>
<comment type="catalytic activity">
    <reaction evidence="1">
        <text>ATP + protein L-histidine = ADP + protein N-phospho-L-histidine.</text>
        <dbReference type="EC" id="2.7.13.3"/>
    </reaction>
</comment>
<dbReference type="InterPro" id="IPR000700">
    <property type="entry name" value="PAS-assoc_C"/>
</dbReference>
<dbReference type="InterPro" id="IPR035965">
    <property type="entry name" value="PAS-like_dom_sf"/>
</dbReference>
<reference evidence="8" key="1">
    <citation type="journal article" date="2019" name="Int. J. Syst. Evol. Microbiol.">
        <title>The Global Catalogue of Microorganisms (GCM) 10K type strain sequencing project: providing services to taxonomists for standard genome sequencing and annotation.</title>
        <authorList>
            <consortium name="The Broad Institute Genomics Platform"/>
            <consortium name="The Broad Institute Genome Sequencing Center for Infectious Disease"/>
            <person name="Wu L."/>
            <person name="Ma J."/>
        </authorList>
    </citation>
    <scope>NUCLEOTIDE SEQUENCE [LARGE SCALE GENOMIC DNA]</scope>
    <source>
        <strain evidence="8">JCM 31696</strain>
    </source>
</reference>
<protein>
    <recommendedName>
        <fullName evidence="2">histidine kinase</fullName>
        <ecNumber evidence="2">2.7.13.3</ecNumber>
    </recommendedName>
</protein>
<proteinExistence type="predicted"/>
<dbReference type="PANTHER" id="PTHR43304:SF1">
    <property type="entry name" value="PAC DOMAIN-CONTAINING PROTEIN"/>
    <property type="match status" value="1"/>
</dbReference>
<dbReference type="SUPFAM" id="SSF55785">
    <property type="entry name" value="PYP-like sensor domain (PAS domain)"/>
    <property type="match status" value="2"/>
</dbReference>
<keyword evidence="8" id="KW-1185">Reference proteome</keyword>
<organism evidence="7 8">
    <name type="scientific">Actinomadura adrarensis</name>
    <dbReference type="NCBI Taxonomy" id="1819600"/>
    <lineage>
        <taxon>Bacteria</taxon>
        <taxon>Bacillati</taxon>
        <taxon>Actinomycetota</taxon>
        <taxon>Actinomycetes</taxon>
        <taxon>Streptosporangiales</taxon>
        <taxon>Thermomonosporaceae</taxon>
        <taxon>Actinomadura</taxon>
    </lineage>
</organism>
<dbReference type="EC" id="2.7.13.3" evidence="2"/>
<feature type="domain" description="PAC" evidence="6">
    <location>
        <begin position="204"/>
        <end position="256"/>
    </location>
</feature>
<evidence type="ECO:0000313" key="7">
    <source>
        <dbReference type="EMBL" id="MFD0853947.1"/>
    </source>
</evidence>
<keyword evidence="3" id="KW-0597">Phosphoprotein</keyword>
<dbReference type="InterPro" id="IPR013655">
    <property type="entry name" value="PAS_fold_3"/>
</dbReference>
<dbReference type="CDD" id="cd00130">
    <property type="entry name" value="PAS"/>
    <property type="match status" value="1"/>
</dbReference>
<evidence type="ECO:0000256" key="3">
    <source>
        <dbReference type="ARBA" id="ARBA00022553"/>
    </source>
</evidence>
<evidence type="ECO:0000256" key="5">
    <source>
        <dbReference type="ARBA" id="ARBA00022777"/>
    </source>
</evidence>
<accession>A0ABW3CIX2</accession>
<evidence type="ECO:0000256" key="2">
    <source>
        <dbReference type="ARBA" id="ARBA00012438"/>
    </source>
</evidence>
<evidence type="ECO:0000313" key="8">
    <source>
        <dbReference type="Proteomes" id="UP001597083"/>
    </source>
</evidence>
<feature type="non-terminal residue" evidence="7">
    <location>
        <position position="260"/>
    </location>
</feature>
<dbReference type="InterPro" id="IPR000014">
    <property type="entry name" value="PAS"/>
</dbReference>
<evidence type="ECO:0000259" key="6">
    <source>
        <dbReference type="PROSITE" id="PS50113"/>
    </source>
</evidence>
<dbReference type="InterPro" id="IPR052162">
    <property type="entry name" value="Sensor_kinase/Photoreceptor"/>
</dbReference>
<dbReference type="PANTHER" id="PTHR43304">
    <property type="entry name" value="PHYTOCHROME-LIKE PROTEIN CPH1"/>
    <property type="match status" value="1"/>
</dbReference>
<dbReference type="EMBL" id="JBHTIR010002574">
    <property type="protein sequence ID" value="MFD0853947.1"/>
    <property type="molecule type" value="Genomic_DNA"/>
</dbReference>
<evidence type="ECO:0000256" key="1">
    <source>
        <dbReference type="ARBA" id="ARBA00000085"/>
    </source>
</evidence>
<dbReference type="Gene3D" id="2.10.70.100">
    <property type="match status" value="1"/>
</dbReference>
<comment type="caution">
    <text evidence="7">The sequence shown here is derived from an EMBL/GenBank/DDBJ whole genome shotgun (WGS) entry which is preliminary data.</text>
</comment>
<gene>
    <name evidence="7" type="ORF">ACFQ07_17045</name>
</gene>
<keyword evidence="5" id="KW-0418">Kinase</keyword>
<dbReference type="NCBIfam" id="TIGR00229">
    <property type="entry name" value="sensory_box"/>
    <property type="match status" value="1"/>
</dbReference>
<sequence>LPDDPAARAVLDASIGAAAHLVPVRDPGGHVLDFLYAAVNEATQDLFDRGPSELTGQRLLRMDPGSALQGLFAAYVDSMESGKPYRRGPFEFSTAQHGLTRTSRMSVRTVPVPTGLCVTWQYHDDEERMRRRLDRVGRLALIGFGEWDLVTDDLAMSEQMALNYGMDPHRRVHRRVSLDRLIVDEDLDLVKERFRTMLSRRTPVEMEHRVQAPDGRQRFLWVFAEPVPDESGRPVSVNFVTQDITRRRGMEQALAETRRE</sequence>
<name>A0ABW3CIX2_9ACTN</name>
<keyword evidence="4" id="KW-0808">Transferase</keyword>
<evidence type="ECO:0000256" key="4">
    <source>
        <dbReference type="ARBA" id="ARBA00022679"/>
    </source>
</evidence>
<dbReference type="Pfam" id="PF08447">
    <property type="entry name" value="PAS_3"/>
    <property type="match status" value="1"/>
</dbReference>
<dbReference type="PROSITE" id="PS50113">
    <property type="entry name" value="PAC"/>
    <property type="match status" value="1"/>
</dbReference>